<keyword evidence="3" id="KW-1185">Reference proteome</keyword>
<proteinExistence type="predicted"/>
<dbReference type="OrthoDB" id="9945861at2759"/>
<dbReference type="EMBL" id="JANIIK010000375">
    <property type="protein sequence ID" value="KAJ3583400.1"/>
    <property type="molecule type" value="Genomic_DNA"/>
</dbReference>
<sequence>MYLDLPKVSDLHSIIRQFPVPSDHWSKDKTFTCKVTQGFSNTWLSNSIGNMFSDSSVELLVVPTEDSRPQKLFCNVWGFSPQVKWLSGSQHQPATSEDIWMGEDG</sequence>
<organism evidence="1 3">
    <name type="scientific">Muraenolepis orangiensis</name>
    <name type="common">Patagonian moray cod</name>
    <dbReference type="NCBI Taxonomy" id="630683"/>
    <lineage>
        <taxon>Eukaryota</taxon>
        <taxon>Metazoa</taxon>
        <taxon>Chordata</taxon>
        <taxon>Craniata</taxon>
        <taxon>Vertebrata</taxon>
        <taxon>Euteleostomi</taxon>
        <taxon>Actinopterygii</taxon>
        <taxon>Neopterygii</taxon>
        <taxon>Teleostei</taxon>
        <taxon>Neoteleostei</taxon>
        <taxon>Acanthomorphata</taxon>
        <taxon>Zeiogadaria</taxon>
        <taxon>Gadariae</taxon>
        <taxon>Gadiformes</taxon>
        <taxon>Muraenolepidoidei</taxon>
        <taxon>Muraenolepididae</taxon>
        <taxon>Muraenolepis</taxon>
    </lineage>
</organism>
<comment type="caution">
    <text evidence="1">The sequence shown here is derived from an EMBL/GenBank/DDBJ whole genome shotgun (WGS) entry which is preliminary data.</text>
</comment>
<dbReference type="AlphaFoldDB" id="A0A9Q0I1K8"/>
<accession>A0A9Q0I1K8</accession>
<dbReference type="EMBL" id="JANIIK010000482">
    <property type="protein sequence ID" value="KAJ3583257.1"/>
    <property type="molecule type" value="Genomic_DNA"/>
</dbReference>
<evidence type="ECO:0008006" key="4">
    <source>
        <dbReference type="Google" id="ProtNLM"/>
    </source>
</evidence>
<evidence type="ECO:0000313" key="2">
    <source>
        <dbReference type="EMBL" id="KAJ3583400.1"/>
    </source>
</evidence>
<dbReference type="Proteomes" id="UP001148018">
    <property type="component" value="Unassembled WGS sequence"/>
</dbReference>
<protein>
    <recommendedName>
        <fullName evidence="4">Ig-like domain-containing protein</fullName>
    </recommendedName>
</protein>
<evidence type="ECO:0000313" key="3">
    <source>
        <dbReference type="Proteomes" id="UP001148018"/>
    </source>
</evidence>
<gene>
    <name evidence="2" type="ORF">NHX12_017464</name>
    <name evidence="1" type="ORF">NHX12_034134</name>
</gene>
<name>A0A9Q0I1K8_9TELE</name>
<evidence type="ECO:0000313" key="1">
    <source>
        <dbReference type="EMBL" id="KAJ3583257.1"/>
    </source>
</evidence>
<reference evidence="1" key="1">
    <citation type="submission" date="2022-07" db="EMBL/GenBank/DDBJ databases">
        <title>Chromosome-level genome of Muraenolepis orangiensis.</title>
        <authorList>
            <person name="Kim J."/>
        </authorList>
    </citation>
    <scope>NUCLEOTIDE SEQUENCE</scope>
    <source>
        <strain evidence="1">KU_S4_2022</strain>
        <tissue evidence="1">Muscle</tissue>
    </source>
</reference>